<keyword evidence="3 8" id="KW-1134">Transmembrane beta strand</keyword>
<comment type="subcellular location">
    <subcellularLocation>
        <location evidence="1 8">Cell outer membrane</location>
        <topology evidence="1 8">Multi-pass membrane protein</topology>
    </subcellularLocation>
</comment>
<comment type="caution">
    <text evidence="12">The sequence shown here is derived from an EMBL/GenBank/DDBJ whole genome shotgun (WGS) entry which is preliminary data.</text>
</comment>
<gene>
    <name evidence="12" type="ORF">EG240_05550</name>
</gene>
<dbReference type="InterPro" id="IPR000531">
    <property type="entry name" value="Beta-barrel_TonB"/>
</dbReference>
<dbReference type="Gene3D" id="2.40.170.20">
    <property type="entry name" value="TonB-dependent receptor, beta-barrel domain"/>
    <property type="match status" value="1"/>
</dbReference>
<reference evidence="12 13" key="1">
    <citation type="submission" date="2018-11" db="EMBL/GenBank/DDBJ databases">
        <title>Flavobacterium sp. nov., YIM 102701-2 draft genome.</title>
        <authorList>
            <person name="Li G."/>
            <person name="Jiang Y."/>
        </authorList>
    </citation>
    <scope>NUCLEOTIDE SEQUENCE [LARGE SCALE GENOMIC DNA]</scope>
    <source>
        <strain evidence="12 13">YIM 102701-2</strain>
    </source>
</reference>
<organism evidence="12 13">
    <name type="scientific">Paenimyroides tangerinum</name>
    <dbReference type="NCBI Taxonomy" id="2488728"/>
    <lineage>
        <taxon>Bacteria</taxon>
        <taxon>Pseudomonadati</taxon>
        <taxon>Bacteroidota</taxon>
        <taxon>Flavobacteriia</taxon>
        <taxon>Flavobacteriales</taxon>
        <taxon>Flavobacteriaceae</taxon>
        <taxon>Paenimyroides</taxon>
    </lineage>
</organism>
<evidence type="ECO:0000256" key="2">
    <source>
        <dbReference type="ARBA" id="ARBA00022448"/>
    </source>
</evidence>
<accession>A0A3P3WAB9</accession>
<evidence type="ECO:0000256" key="6">
    <source>
        <dbReference type="ARBA" id="ARBA00023136"/>
    </source>
</evidence>
<dbReference type="OrthoDB" id="9760333at2"/>
<dbReference type="GO" id="GO:0015344">
    <property type="term" value="F:siderophore uptake transmembrane transporter activity"/>
    <property type="evidence" value="ECO:0007669"/>
    <property type="project" value="TreeGrafter"/>
</dbReference>
<dbReference type="InterPro" id="IPR008969">
    <property type="entry name" value="CarboxyPept-like_regulatory"/>
</dbReference>
<evidence type="ECO:0000256" key="7">
    <source>
        <dbReference type="ARBA" id="ARBA00023237"/>
    </source>
</evidence>
<keyword evidence="7 8" id="KW-0998">Cell outer membrane</keyword>
<dbReference type="Proteomes" id="UP000275719">
    <property type="component" value="Unassembled WGS sequence"/>
</dbReference>
<dbReference type="EMBL" id="RQVQ01000009">
    <property type="protein sequence ID" value="RRJ91664.1"/>
    <property type="molecule type" value="Genomic_DNA"/>
</dbReference>
<feature type="domain" description="TonB-dependent receptor plug" evidence="11">
    <location>
        <begin position="117"/>
        <end position="223"/>
    </location>
</feature>
<evidence type="ECO:0000256" key="3">
    <source>
        <dbReference type="ARBA" id="ARBA00022452"/>
    </source>
</evidence>
<dbReference type="Pfam" id="PF07715">
    <property type="entry name" value="Plug"/>
    <property type="match status" value="1"/>
</dbReference>
<evidence type="ECO:0000313" key="13">
    <source>
        <dbReference type="Proteomes" id="UP000275719"/>
    </source>
</evidence>
<dbReference type="GO" id="GO:0009279">
    <property type="term" value="C:cell outer membrane"/>
    <property type="evidence" value="ECO:0007669"/>
    <property type="project" value="UniProtKB-SubCell"/>
</dbReference>
<keyword evidence="12" id="KW-0675">Receptor</keyword>
<keyword evidence="6 8" id="KW-0472">Membrane</keyword>
<keyword evidence="5 9" id="KW-0798">TonB box</keyword>
<feature type="domain" description="TonB-dependent receptor-like beta-barrel" evidence="10">
    <location>
        <begin position="281"/>
        <end position="747"/>
    </location>
</feature>
<dbReference type="InterPro" id="IPR012910">
    <property type="entry name" value="Plug_dom"/>
</dbReference>
<keyword evidence="4 8" id="KW-0812">Transmembrane</keyword>
<dbReference type="InterPro" id="IPR037066">
    <property type="entry name" value="Plug_dom_sf"/>
</dbReference>
<dbReference type="InterPro" id="IPR036942">
    <property type="entry name" value="Beta-barrel_TonB_sf"/>
</dbReference>
<dbReference type="PROSITE" id="PS52016">
    <property type="entry name" value="TONB_DEPENDENT_REC_3"/>
    <property type="match status" value="1"/>
</dbReference>
<comment type="similarity">
    <text evidence="8 9">Belongs to the TonB-dependent receptor family.</text>
</comment>
<evidence type="ECO:0000256" key="1">
    <source>
        <dbReference type="ARBA" id="ARBA00004571"/>
    </source>
</evidence>
<sequence length="785" mass="87602">MNKIYIIASFLFTFQCFSQTGNIKGSVFSDKNVLGNAQIVIQNTDLETFSNTNGFYEIQNLPIGQQTIQVSYIGFQTQTQTVEIIDGETIELNFELLDDFLGLEEMVITSTRKQVPVYKAPVVVSRINSKTFETTQSLALSESLNFSPGLRMETNCQNCGFTQVRMNGLEGPYTQILINSRPIFSALMGVYGLDMLPTNMIDRVEVVRGGGSALYGGSAIAGTINILTKDPIKNSFSIGSNMAFTDYKVPDRTININGSVVSDDLNKGLSFYAYNRDRKPWDANGDGFSEQTLLKNTTFGFDAFWQTSDLSKLKLNVFNINEFRRGGNKFELPAHQTDITEQLDHKILGGALSFEQSSSDLKHKFSVFTSAQTVNRDSYYGGGGRILESGDQLTDADIMAINAYGNSNDIAIVAGGNYNYEFNEKYNVLAGIDYNFNQVEDIMPGYNRSIDQKVGTLGFYGQLEMKPIDNFTFLVGARYDHVKIDGLYDFDVEKSVDRKDLNAFVPRITAMYEITDYLKARASYSQGYRAPQAFNEDLHIETVGGAASFTVLSPDLKTEKSNSINASLNFSKNIGSVQSNIVIEGFTTKLNDVFITADAKELPSGVSVLTKRNGSGARVMGLNLEASFALNRKWNLQLGGTVQNAKYDEAEEIWKSEDGTEVVVTKNMLRTPNVYGYYTLSYNPIKPLTLSMSGVYTGKMDVMHLVDPETERTVIKRVPDFFENNIKVAYDFDFKDNCIQVYTGIQNMFNAYQKDFDRGALRDAGYIYGPTRPQTFFFGAKYTLN</sequence>
<evidence type="ECO:0000256" key="5">
    <source>
        <dbReference type="ARBA" id="ARBA00023077"/>
    </source>
</evidence>
<evidence type="ECO:0000313" key="12">
    <source>
        <dbReference type="EMBL" id="RRJ91664.1"/>
    </source>
</evidence>
<dbReference type="Pfam" id="PF13715">
    <property type="entry name" value="CarbopepD_reg_2"/>
    <property type="match status" value="1"/>
</dbReference>
<evidence type="ECO:0000256" key="8">
    <source>
        <dbReference type="PROSITE-ProRule" id="PRU01360"/>
    </source>
</evidence>
<dbReference type="InterPro" id="IPR039426">
    <property type="entry name" value="TonB-dep_rcpt-like"/>
</dbReference>
<dbReference type="PANTHER" id="PTHR30069">
    <property type="entry name" value="TONB-DEPENDENT OUTER MEMBRANE RECEPTOR"/>
    <property type="match status" value="1"/>
</dbReference>
<dbReference type="GO" id="GO:0044718">
    <property type="term" value="P:siderophore transmembrane transport"/>
    <property type="evidence" value="ECO:0007669"/>
    <property type="project" value="TreeGrafter"/>
</dbReference>
<dbReference type="Pfam" id="PF00593">
    <property type="entry name" value="TonB_dep_Rec_b-barrel"/>
    <property type="match status" value="1"/>
</dbReference>
<dbReference type="AlphaFoldDB" id="A0A3P3WAB9"/>
<evidence type="ECO:0000256" key="9">
    <source>
        <dbReference type="RuleBase" id="RU003357"/>
    </source>
</evidence>
<evidence type="ECO:0000259" key="10">
    <source>
        <dbReference type="Pfam" id="PF00593"/>
    </source>
</evidence>
<evidence type="ECO:0000259" key="11">
    <source>
        <dbReference type="Pfam" id="PF07715"/>
    </source>
</evidence>
<dbReference type="Gene3D" id="2.170.130.10">
    <property type="entry name" value="TonB-dependent receptor, plug domain"/>
    <property type="match status" value="1"/>
</dbReference>
<proteinExistence type="inferred from homology"/>
<protein>
    <submittedName>
        <fullName evidence="12">TonB-dependent receptor</fullName>
    </submittedName>
</protein>
<dbReference type="RefSeq" id="WP_125018307.1">
    <property type="nucleotide sequence ID" value="NZ_RQVQ01000009.1"/>
</dbReference>
<dbReference type="PANTHER" id="PTHR30069:SF57">
    <property type="entry name" value="TONB-DEPENDENT RECEPTOR"/>
    <property type="match status" value="1"/>
</dbReference>
<name>A0A3P3WAB9_9FLAO</name>
<dbReference type="SUPFAM" id="SSF49464">
    <property type="entry name" value="Carboxypeptidase regulatory domain-like"/>
    <property type="match status" value="1"/>
</dbReference>
<keyword evidence="2 8" id="KW-0813">Transport</keyword>
<dbReference type="SUPFAM" id="SSF56935">
    <property type="entry name" value="Porins"/>
    <property type="match status" value="1"/>
</dbReference>
<keyword evidence="13" id="KW-1185">Reference proteome</keyword>
<dbReference type="Gene3D" id="2.60.40.1120">
    <property type="entry name" value="Carboxypeptidase-like, regulatory domain"/>
    <property type="match status" value="1"/>
</dbReference>
<evidence type="ECO:0000256" key="4">
    <source>
        <dbReference type="ARBA" id="ARBA00022692"/>
    </source>
</evidence>